<organism evidence="1">
    <name type="scientific">Fusarium oxysporum f. sp. conglutinans race 2 54008</name>
    <dbReference type="NCBI Taxonomy" id="1089457"/>
    <lineage>
        <taxon>Eukaryota</taxon>
        <taxon>Fungi</taxon>
        <taxon>Dikarya</taxon>
        <taxon>Ascomycota</taxon>
        <taxon>Pezizomycotina</taxon>
        <taxon>Sordariomycetes</taxon>
        <taxon>Hypocreomycetidae</taxon>
        <taxon>Hypocreales</taxon>
        <taxon>Nectriaceae</taxon>
        <taxon>Fusarium</taxon>
        <taxon>Fusarium oxysporum species complex</taxon>
    </lineage>
</organism>
<reference evidence="1" key="2">
    <citation type="submission" date="2014-03" db="EMBL/GenBank/DDBJ databases">
        <title>The Genome Annotation of Fusarium oxysporum PHW808.</title>
        <authorList>
            <consortium name="The Broad Institute Genomics Platform"/>
            <person name="Ma L.-J."/>
            <person name="Corby-Kistler H."/>
            <person name="Broz K."/>
            <person name="Gale L.R."/>
            <person name="Jonkers W."/>
            <person name="O'Donnell K."/>
            <person name="Ploetz R."/>
            <person name="Steinberg C."/>
            <person name="Schwartz D.C."/>
            <person name="VanEtten H."/>
            <person name="Zhou S."/>
            <person name="Young S.K."/>
            <person name="Zeng Q."/>
            <person name="Gargeya S."/>
            <person name="Fitzgerald M."/>
            <person name="Abouelleil A."/>
            <person name="Alvarado L."/>
            <person name="Chapman S.B."/>
            <person name="Gainer-Dewar J."/>
            <person name="Goldberg J."/>
            <person name="Griggs A."/>
            <person name="Gujja S."/>
            <person name="Hansen M."/>
            <person name="Howarth C."/>
            <person name="Imamovic A."/>
            <person name="Ireland A."/>
            <person name="Larimer J."/>
            <person name="McCowan C."/>
            <person name="Murphy C."/>
            <person name="Pearson M."/>
            <person name="Poon T.W."/>
            <person name="Priest M."/>
            <person name="Roberts A."/>
            <person name="Saif S."/>
            <person name="Shea T."/>
            <person name="Sykes S."/>
            <person name="Wortman J."/>
            <person name="Nusbaum C."/>
            <person name="Birren B."/>
        </authorList>
    </citation>
    <scope>NUCLEOTIDE SEQUENCE</scope>
    <source>
        <strain evidence="1">54008</strain>
    </source>
</reference>
<reference evidence="1" key="1">
    <citation type="submission" date="2011-11" db="EMBL/GenBank/DDBJ databases">
        <title>The Genome Sequence of Fusarium oxysporum PHW808.</title>
        <authorList>
            <consortium name="The Broad Institute Genome Sequencing Platform"/>
            <person name="Ma L.-J."/>
            <person name="Gale L.R."/>
            <person name="Schwartz D.C."/>
            <person name="Zhou S."/>
            <person name="Corby-Kistler H."/>
            <person name="Young S.K."/>
            <person name="Zeng Q."/>
            <person name="Gargeya S."/>
            <person name="Fitzgerald M."/>
            <person name="Haas B."/>
            <person name="Abouelleil A."/>
            <person name="Alvarado L."/>
            <person name="Arachchi H.M."/>
            <person name="Berlin A."/>
            <person name="Brown A."/>
            <person name="Chapman S.B."/>
            <person name="Chen Z."/>
            <person name="Dunbar C."/>
            <person name="Freedman E."/>
            <person name="Gearin G."/>
            <person name="Goldberg J."/>
            <person name="Griggs A."/>
            <person name="Gujja S."/>
            <person name="Heiman D."/>
            <person name="Howarth C."/>
            <person name="Larson L."/>
            <person name="Lui A."/>
            <person name="MacDonald P.J.P."/>
            <person name="Montmayeur A."/>
            <person name="Murphy C."/>
            <person name="Neiman D."/>
            <person name="Pearson M."/>
            <person name="Priest M."/>
            <person name="Roberts A."/>
            <person name="Saif S."/>
            <person name="Shea T."/>
            <person name="Shenoy N."/>
            <person name="Sisk P."/>
            <person name="Stolte C."/>
            <person name="Sykes S."/>
            <person name="Wortman J."/>
            <person name="Nusbaum C."/>
            <person name="Birren B."/>
        </authorList>
    </citation>
    <scope>NUCLEOTIDE SEQUENCE [LARGE SCALE GENOMIC DNA]</scope>
    <source>
        <strain evidence="1">54008</strain>
    </source>
</reference>
<accession>X0GWC8</accession>
<dbReference type="EMBL" id="KK034329">
    <property type="protein sequence ID" value="EXL64136.1"/>
    <property type="molecule type" value="Genomic_DNA"/>
</dbReference>
<proteinExistence type="predicted"/>
<dbReference type="Proteomes" id="UP000030676">
    <property type="component" value="Unassembled WGS sequence"/>
</dbReference>
<name>X0GWC8_FUSOX</name>
<dbReference type="HOGENOM" id="CLU_3087318_0_0_1"/>
<protein>
    <submittedName>
        <fullName evidence="1">Uncharacterized protein</fullName>
    </submittedName>
</protein>
<evidence type="ECO:0000313" key="1">
    <source>
        <dbReference type="EMBL" id="EXL64136.1"/>
    </source>
</evidence>
<dbReference type="AlphaFoldDB" id="X0GWC8"/>
<sequence length="52" mass="6246">MDLLFRATLVTRRIAMGYDRRCRLPTQVITRMQERERLYIGQWQNEEASSDA</sequence>
<gene>
    <name evidence="1" type="ORF">FOPG_19594</name>
</gene>